<keyword evidence="3" id="KW-1185">Reference proteome</keyword>
<proteinExistence type="predicted"/>
<sequence>MRRIKITEEISSDEGYSDAILTTFKFNSFFESDVLQALRDAGVKNVMVLIDETEFHQKYSEAREHEIKYYLEPVKVRGTFHPKVIVLIGSEKAKLIVTSANLTDHAYERNAELAISVDWKNTPEINKLFSDVEDFFLKLAGDYVSDGKHAEVIESMFKNVPCEKPEKLKQKPRIEFIHNLSEPIVDQIRPERKWEEIQVLSPFFDSDLSALKTLSEFADKTEVYLQNRVTNLPKRRMHELFDEEIPIYDVSFPEESQTLHAKAVLFNGKESRILFGSANASKAALEETPENGNVEACIARREKSPHQFKYLLENDHIKVKRVSLGQLETQGENPDERGEEVKGFLISSAFFEIEESELICRFDHKVPRDAHIKIVVKREEEIIAEGTAREIEPGEVGIKLKGVNQRDLIGAEVRLAIVDGDGRTITESHPRKIWNPYQKMLGDAERSLKGTWRKNGEDFLERASKYKEDNPTASEEDFIHLFYTYALPNIETLIVKQEGEGAGVIGPGIAETPPTSSSENLRTHISLDEVWNPQKFRRLEDVLRDLEKLLDKIEKPEFRFLDETAFAQSLTFLKIVAKEVFLREKLGKMVRERKRWKRKKTEKHPIAILRGLIDRYIEGVLPASEEQFGEETLISLQKEARIKEHLAVWWHIIRTKVLLGSRFSEGLLRTFEGTFEDASQKTPESSRSALIETIKDYKEIHPDIDERLVRLSLKK</sequence>
<accession>A0A133V703</accession>
<feature type="domain" description="Phospholipase D-like" evidence="1">
    <location>
        <begin position="21"/>
        <end position="121"/>
    </location>
</feature>
<dbReference type="Gene3D" id="3.30.870.10">
    <property type="entry name" value="Endonuclease Chain A"/>
    <property type="match status" value="2"/>
</dbReference>
<reference evidence="2 3" key="1">
    <citation type="journal article" date="2016" name="Sci. Rep.">
        <title>Metabolic traits of an uncultured archaeal lineage -MSBL1- from brine pools of the Red Sea.</title>
        <authorList>
            <person name="Mwirichia R."/>
            <person name="Alam I."/>
            <person name="Rashid M."/>
            <person name="Vinu M."/>
            <person name="Ba-Alawi W."/>
            <person name="Anthony Kamau A."/>
            <person name="Kamanda Ngugi D."/>
            <person name="Goker M."/>
            <person name="Klenk H.P."/>
            <person name="Bajic V."/>
            <person name="Stingl U."/>
        </authorList>
    </citation>
    <scope>NUCLEOTIDE SEQUENCE [LARGE SCALE GENOMIC DNA]</scope>
    <source>
        <strain evidence="2">SCGC-AAA261D19</strain>
    </source>
</reference>
<gene>
    <name evidence="2" type="ORF">AKJ43_02210</name>
</gene>
<protein>
    <recommendedName>
        <fullName evidence="1">Phospholipase D-like domain-containing protein</fullName>
    </recommendedName>
</protein>
<organism evidence="2 3">
    <name type="scientific">candidate division MSBL1 archaeon SCGC-AAA261D19</name>
    <dbReference type="NCBI Taxonomy" id="1698273"/>
    <lineage>
        <taxon>Archaea</taxon>
        <taxon>Methanobacteriati</taxon>
        <taxon>Methanobacteriota</taxon>
        <taxon>candidate division MSBL1</taxon>
    </lineage>
</organism>
<evidence type="ECO:0000313" key="2">
    <source>
        <dbReference type="EMBL" id="KXB02224.1"/>
    </source>
</evidence>
<dbReference type="AlphaFoldDB" id="A0A133V703"/>
<name>A0A133V703_9EURY</name>
<evidence type="ECO:0000259" key="1">
    <source>
        <dbReference type="Pfam" id="PF13091"/>
    </source>
</evidence>
<dbReference type="Pfam" id="PF13091">
    <property type="entry name" value="PLDc_2"/>
    <property type="match status" value="1"/>
</dbReference>
<dbReference type="EMBL" id="LHXX01000021">
    <property type="protein sequence ID" value="KXB02224.1"/>
    <property type="molecule type" value="Genomic_DNA"/>
</dbReference>
<dbReference type="Proteomes" id="UP000070400">
    <property type="component" value="Unassembled WGS sequence"/>
</dbReference>
<evidence type="ECO:0000313" key="3">
    <source>
        <dbReference type="Proteomes" id="UP000070400"/>
    </source>
</evidence>
<comment type="caution">
    <text evidence="2">The sequence shown here is derived from an EMBL/GenBank/DDBJ whole genome shotgun (WGS) entry which is preliminary data.</text>
</comment>
<dbReference type="SUPFAM" id="SSF56024">
    <property type="entry name" value="Phospholipase D/nuclease"/>
    <property type="match status" value="1"/>
</dbReference>
<dbReference type="InterPro" id="IPR025202">
    <property type="entry name" value="PLD-like_dom"/>
</dbReference>